<accession>A0A0K2T9H7</accession>
<protein>
    <submittedName>
        <fullName evidence="1">Uncharacterized protein</fullName>
    </submittedName>
</protein>
<name>A0A0K2T9H7_LEPSM</name>
<organism evidence="1">
    <name type="scientific">Lepeophtheirus salmonis</name>
    <name type="common">Salmon louse</name>
    <name type="synonym">Caligus salmonis</name>
    <dbReference type="NCBI Taxonomy" id="72036"/>
    <lineage>
        <taxon>Eukaryota</taxon>
        <taxon>Metazoa</taxon>
        <taxon>Ecdysozoa</taxon>
        <taxon>Arthropoda</taxon>
        <taxon>Crustacea</taxon>
        <taxon>Multicrustacea</taxon>
        <taxon>Hexanauplia</taxon>
        <taxon>Copepoda</taxon>
        <taxon>Siphonostomatoida</taxon>
        <taxon>Caligidae</taxon>
        <taxon>Lepeophtheirus</taxon>
    </lineage>
</organism>
<sequence length="23" mass="2699">MTRKMNKYPPAVFKLVDANKLFS</sequence>
<dbReference type="AlphaFoldDB" id="A0A0K2T9H7"/>
<evidence type="ECO:0000313" key="1">
    <source>
        <dbReference type="EMBL" id="CDW22668.1"/>
    </source>
</evidence>
<proteinExistence type="predicted"/>
<dbReference type="EMBL" id="HACA01005307">
    <property type="protein sequence ID" value="CDW22668.1"/>
    <property type="molecule type" value="Transcribed_RNA"/>
</dbReference>
<reference evidence="1" key="1">
    <citation type="submission" date="2014-05" db="EMBL/GenBank/DDBJ databases">
        <authorList>
            <person name="Chronopoulou M."/>
        </authorList>
    </citation>
    <scope>NUCLEOTIDE SEQUENCE</scope>
    <source>
        <tissue evidence="1">Whole organism</tissue>
    </source>
</reference>